<evidence type="ECO:0000313" key="6">
    <source>
        <dbReference type="EnsemblPlants" id="TraesCS2A02G576000.1.cds1"/>
    </source>
</evidence>
<evidence type="ECO:0000259" key="5">
    <source>
        <dbReference type="Pfam" id="PF16845"/>
    </source>
</evidence>
<organism evidence="6">
    <name type="scientific">Triticum aestivum</name>
    <name type="common">Wheat</name>
    <dbReference type="NCBI Taxonomy" id="4565"/>
    <lineage>
        <taxon>Eukaryota</taxon>
        <taxon>Viridiplantae</taxon>
        <taxon>Streptophyta</taxon>
        <taxon>Embryophyta</taxon>
        <taxon>Tracheophyta</taxon>
        <taxon>Spermatophyta</taxon>
        <taxon>Magnoliopsida</taxon>
        <taxon>Liliopsida</taxon>
        <taxon>Poales</taxon>
        <taxon>Poaceae</taxon>
        <taxon>BOP clade</taxon>
        <taxon>Pooideae</taxon>
        <taxon>Triticodae</taxon>
        <taxon>Triticeae</taxon>
        <taxon>Triticinae</taxon>
        <taxon>Triticum</taxon>
    </lineage>
</organism>
<dbReference type="OMA" id="HLDLQSM"/>
<dbReference type="GO" id="GO:0004869">
    <property type="term" value="F:cysteine-type endopeptidase inhibitor activity"/>
    <property type="evidence" value="ECO:0007669"/>
    <property type="project" value="UniProtKB-KW"/>
</dbReference>
<dbReference type="SUPFAM" id="SSF54403">
    <property type="entry name" value="Cystatin/monellin"/>
    <property type="match status" value="1"/>
</dbReference>
<feature type="domain" description="Cystatin" evidence="5">
    <location>
        <begin position="66"/>
        <end position="147"/>
    </location>
</feature>
<keyword evidence="2" id="KW-0646">Protease inhibitor</keyword>
<dbReference type="STRING" id="4565.A0A3B6B9B8"/>
<dbReference type="InterPro" id="IPR000010">
    <property type="entry name" value="Cystatin_dom"/>
</dbReference>
<dbReference type="Gramene" id="TraesCS2A02G576000.1">
    <property type="protein sequence ID" value="TraesCS2A02G576000.1.cds1"/>
    <property type="gene ID" value="TraesCS2A02G576000"/>
</dbReference>
<comment type="similarity">
    <text evidence="1">Belongs to the cystatin family. Phytocystatin subfamily.</text>
</comment>
<reference evidence="6" key="1">
    <citation type="submission" date="2018-08" db="EMBL/GenBank/DDBJ databases">
        <authorList>
            <person name="Rossello M."/>
        </authorList>
    </citation>
    <scope>NUCLEOTIDE SEQUENCE [LARGE SCALE GENOMIC DNA]</scope>
    <source>
        <strain evidence="6">cv. Chinese Spring</strain>
    </source>
</reference>
<dbReference type="InterPro" id="IPR027214">
    <property type="entry name" value="Cystatin"/>
</dbReference>
<gene>
    <name evidence="6" type="primary">LOC123186677</name>
</gene>
<evidence type="ECO:0000256" key="4">
    <source>
        <dbReference type="ARBA" id="ARBA00022821"/>
    </source>
</evidence>
<dbReference type="EnsemblPlants" id="TraesCS2A02G576000.1">
    <property type="protein sequence ID" value="TraesCS2A02G576000.1.cds1"/>
    <property type="gene ID" value="TraesCS2A02G576000"/>
</dbReference>
<dbReference type="OrthoDB" id="2016588at2759"/>
<proteinExistence type="inferred from homology"/>
<protein>
    <submittedName>
        <fullName evidence="6">Cysteine proteinase inhibitor</fullName>
    </submittedName>
</protein>
<accession>A0A3B6B9B8</accession>
<dbReference type="CDD" id="cd00042">
    <property type="entry name" value="CY"/>
    <property type="match status" value="1"/>
</dbReference>
<dbReference type="Proteomes" id="UP000019116">
    <property type="component" value="Chromosome 2A"/>
</dbReference>
<dbReference type="InterPro" id="IPR046350">
    <property type="entry name" value="Cystatin_sf"/>
</dbReference>
<dbReference type="Gramene" id="TraesCS2A03G1328900.1">
    <property type="protein sequence ID" value="TraesCS2A03G1328900.1.CDS1"/>
    <property type="gene ID" value="TraesCS2A03G1328900"/>
</dbReference>
<sequence length="147" mass="16211">MNNLLVHLDLQSMTTTTITNSMTTTTSQQRQAMATCSQLLLALVVVAAAVDCMAAFDQDHTPFKPIPDLSVPRIQELGRWAVQQHNDQTGDRLTFTRVNGGQFQIVAPALNYLLAIDATNVDGTASTHSALIFVQYWTNTQRLDSFN</sequence>
<dbReference type="Gene3D" id="3.10.450.10">
    <property type="match status" value="1"/>
</dbReference>
<evidence type="ECO:0000256" key="2">
    <source>
        <dbReference type="ARBA" id="ARBA00022690"/>
    </source>
</evidence>
<dbReference type="AlphaFoldDB" id="A0A3B6B9B8"/>
<evidence type="ECO:0000256" key="3">
    <source>
        <dbReference type="ARBA" id="ARBA00022704"/>
    </source>
</evidence>
<name>A0A3B6B9B8_WHEAT</name>
<evidence type="ECO:0000313" key="7">
    <source>
        <dbReference type="Proteomes" id="UP000019116"/>
    </source>
</evidence>
<dbReference type="GO" id="GO:0006952">
    <property type="term" value="P:defense response"/>
    <property type="evidence" value="ECO:0007669"/>
    <property type="project" value="UniProtKB-KW"/>
</dbReference>
<evidence type="ECO:0000256" key="1">
    <source>
        <dbReference type="ARBA" id="ARBA00007233"/>
    </source>
</evidence>
<keyword evidence="3" id="KW-0789">Thiol protease inhibitor</keyword>
<dbReference type="Pfam" id="PF16845">
    <property type="entry name" value="SQAPI"/>
    <property type="match status" value="1"/>
</dbReference>
<keyword evidence="4" id="KW-0611">Plant defense</keyword>
<dbReference type="PANTHER" id="PTHR47116">
    <property type="entry name" value="PHLOEM FILAMENT PROTEIN"/>
    <property type="match status" value="1"/>
</dbReference>
<reference evidence="6" key="2">
    <citation type="submission" date="2018-10" db="UniProtKB">
        <authorList>
            <consortium name="EnsemblPlants"/>
        </authorList>
    </citation>
    <scope>IDENTIFICATION</scope>
</reference>
<dbReference type="SMR" id="A0A3B6B9B8"/>
<keyword evidence="7" id="KW-1185">Reference proteome</keyword>